<proteinExistence type="predicted"/>
<dbReference type="EMBL" id="JAQQWP010000011">
    <property type="protein sequence ID" value="KAK8095925.1"/>
    <property type="molecule type" value="Genomic_DNA"/>
</dbReference>
<feature type="chain" id="PRO_5043384920" evidence="2">
    <location>
        <begin position="19"/>
        <end position="270"/>
    </location>
</feature>
<feature type="compositionally biased region" description="Low complexity" evidence="1">
    <location>
        <begin position="202"/>
        <end position="214"/>
    </location>
</feature>
<feature type="region of interest" description="Disordered" evidence="1">
    <location>
        <begin position="179"/>
        <end position="247"/>
    </location>
</feature>
<feature type="compositionally biased region" description="Low complexity" evidence="1">
    <location>
        <begin position="221"/>
        <end position="247"/>
    </location>
</feature>
<protein>
    <submittedName>
        <fullName evidence="3">Collagen-like protein mcl1 protein</fullName>
    </submittedName>
</protein>
<evidence type="ECO:0000313" key="4">
    <source>
        <dbReference type="Proteomes" id="UP001392437"/>
    </source>
</evidence>
<keyword evidence="4" id="KW-1185">Reference proteome</keyword>
<accession>A0AAW0Q8Q6</accession>
<dbReference type="AlphaFoldDB" id="A0AAW0Q8Q6"/>
<keyword evidence="2" id="KW-0732">Signal</keyword>
<feature type="compositionally biased region" description="Low complexity" evidence="1">
    <location>
        <begin position="179"/>
        <end position="192"/>
    </location>
</feature>
<gene>
    <name evidence="3" type="ORF">PG999_013947</name>
</gene>
<organism evidence="3 4">
    <name type="scientific">Apiospora kogelbergensis</name>
    <dbReference type="NCBI Taxonomy" id="1337665"/>
    <lineage>
        <taxon>Eukaryota</taxon>
        <taxon>Fungi</taxon>
        <taxon>Dikarya</taxon>
        <taxon>Ascomycota</taxon>
        <taxon>Pezizomycotina</taxon>
        <taxon>Sordariomycetes</taxon>
        <taxon>Xylariomycetidae</taxon>
        <taxon>Amphisphaeriales</taxon>
        <taxon>Apiosporaceae</taxon>
        <taxon>Apiospora</taxon>
    </lineage>
</organism>
<evidence type="ECO:0000256" key="2">
    <source>
        <dbReference type="SAM" id="SignalP"/>
    </source>
</evidence>
<comment type="caution">
    <text evidence="3">The sequence shown here is derived from an EMBL/GenBank/DDBJ whole genome shotgun (WGS) entry which is preliminary data.</text>
</comment>
<sequence length="270" mass="25637">MRTTTLASTALAARSILALQPVARASGSGDNSGYIQKVCNPPAPKGGFASGQVPPCISIDSIALACQPNGTSPLALEAHAQCMCGGSYFADYLGCQKCLLLHGARSERDDAYWGSVLAVASTALCSGTPTAAFPKIFESAGAAVVGPTTGGTASSDAKSGETAVSLYYTAKGAQGPGPITGSATGATATGAAKPKETGGSGSTTAAGGAAKTTASGGGSGAANTEGGDSTSTTTTGPSTTSSGNGAAPTGVAGAKGLLMAMAGGALVAAM</sequence>
<keyword evidence="3" id="KW-0176">Collagen</keyword>
<evidence type="ECO:0000256" key="1">
    <source>
        <dbReference type="SAM" id="MobiDB-lite"/>
    </source>
</evidence>
<evidence type="ECO:0000313" key="3">
    <source>
        <dbReference type="EMBL" id="KAK8095925.1"/>
    </source>
</evidence>
<name>A0AAW0Q8Q6_9PEZI</name>
<feature type="signal peptide" evidence="2">
    <location>
        <begin position="1"/>
        <end position="18"/>
    </location>
</feature>
<dbReference type="Proteomes" id="UP001392437">
    <property type="component" value="Unassembled WGS sequence"/>
</dbReference>
<reference evidence="3 4" key="1">
    <citation type="submission" date="2023-01" db="EMBL/GenBank/DDBJ databases">
        <title>Analysis of 21 Apiospora genomes using comparative genomics revels a genus with tremendous synthesis potential of carbohydrate active enzymes and secondary metabolites.</title>
        <authorList>
            <person name="Sorensen T."/>
        </authorList>
    </citation>
    <scope>NUCLEOTIDE SEQUENCE [LARGE SCALE GENOMIC DNA]</scope>
    <source>
        <strain evidence="3 4">CBS 117206</strain>
    </source>
</reference>